<sequence>MINNYTVQGMTCEHCVNAVTEEVSAVPGVEQAVVDLAQGSLTVTSQQPIDFALIEAAVDEAGDYRVNAA</sequence>
<protein>
    <submittedName>
        <fullName evidence="3">Copper chaperone CopZ</fullName>
    </submittedName>
</protein>
<dbReference type="Pfam" id="PF00403">
    <property type="entry name" value="HMA"/>
    <property type="match status" value="1"/>
</dbReference>
<name>A0A1H1UPR1_9ACTN</name>
<evidence type="ECO:0000313" key="4">
    <source>
        <dbReference type="Proteomes" id="UP000199103"/>
    </source>
</evidence>
<dbReference type="InterPro" id="IPR006121">
    <property type="entry name" value="HMA_dom"/>
</dbReference>
<dbReference type="InterPro" id="IPR017969">
    <property type="entry name" value="Heavy-metal-associated_CS"/>
</dbReference>
<dbReference type="RefSeq" id="WP_091525816.1">
    <property type="nucleotide sequence ID" value="NZ_LT629772.1"/>
</dbReference>
<evidence type="ECO:0000313" key="3">
    <source>
        <dbReference type="EMBL" id="SDS74270.1"/>
    </source>
</evidence>
<evidence type="ECO:0000256" key="1">
    <source>
        <dbReference type="ARBA" id="ARBA00022723"/>
    </source>
</evidence>
<dbReference type="PROSITE" id="PS01047">
    <property type="entry name" value="HMA_1"/>
    <property type="match status" value="1"/>
</dbReference>
<dbReference type="STRING" id="630515.SAMN04489812_2873"/>
<dbReference type="InterPro" id="IPR036163">
    <property type="entry name" value="HMA_dom_sf"/>
</dbReference>
<keyword evidence="4" id="KW-1185">Reference proteome</keyword>
<dbReference type="PROSITE" id="PS50846">
    <property type="entry name" value="HMA_2"/>
    <property type="match status" value="1"/>
</dbReference>
<proteinExistence type="predicted"/>
<dbReference type="CDD" id="cd00371">
    <property type="entry name" value="HMA"/>
    <property type="match status" value="1"/>
</dbReference>
<dbReference type="AlphaFoldDB" id="A0A1H1UPR1"/>
<dbReference type="SUPFAM" id="SSF55008">
    <property type="entry name" value="HMA, heavy metal-associated domain"/>
    <property type="match status" value="1"/>
</dbReference>
<dbReference type="GO" id="GO:0046872">
    <property type="term" value="F:metal ion binding"/>
    <property type="evidence" value="ECO:0007669"/>
    <property type="project" value="UniProtKB-KW"/>
</dbReference>
<keyword evidence="1" id="KW-0479">Metal-binding</keyword>
<organism evidence="3 4">
    <name type="scientific">Microlunatus soli</name>
    <dbReference type="NCBI Taxonomy" id="630515"/>
    <lineage>
        <taxon>Bacteria</taxon>
        <taxon>Bacillati</taxon>
        <taxon>Actinomycetota</taxon>
        <taxon>Actinomycetes</taxon>
        <taxon>Propionibacteriales</taxon>
        <taxon>Propionibacteriaceae</taxon>
        <taxon>Microlunatus</taxon>
    </lineage>
</organism>
<reference evidence="3 4" key="1">
    <citation type="submission" date="2016-10" db="EMBL/GenBank/DDBJ databases">
        <authorList>
            <person name="de Groot N.N."/>
        </authorList>
    </citation>
    <scope>NUCLEOTIDE SEQUENCE [LARGE SCALE GENOMIC DNA]</scope>
    <source>
        <strain evidence="3 4">DSM 21800</strain>
    </source>
</reference>
<dbReference type="OrthoDB" id="9813965at2"/>
<accession>A0A1H1UPR1</accession>
<dbReference type="Gene3D" id="3.30.70.100">
    <property type="match status" value="1"/>
</dbReference>
<dbReference type="EMBL" id="LT629772">
    <property type="protein sequence ID" value="SDS74270.1"/>
    <property type="molecule type" value="Genomic_DNA"/>
</dbReference>
<gene>
    <name evidence="3" type="ORF">SAMN04489812_2873</name>
</gene>
<dbReference type="Proteomes" id="UP000199103">
    <property type="component" value="Chromosome I"/>
</dbReference>
<evidence type="ECO:0000259" key="2">
    <source>
        <dbReference type="PROSITE" id="PS50846"/>
    </source>
</evidence>
<feature type="domain" description="HMA" evidence="2">
    <location>
        <begin position="1"/>
        <end position="66"/>
    </location>
</feature>